<dbReference type="AlphaFoldDB" id="A0A4W5NE42"/>
<dbReference type="InterPro" id="IPR036390">
    <property type="entry name" value="WH_DNA-bd_sf"/>
</dbReference>
<dbReference type="InterPro" id="IPR036388">
    <property type="entry name" value="WH-like_DNA-bd_sf"/>
</dbReference>
<dbReference type="GO" id="GO:0043005">
    <property type="term" value="C:neuron projection"/>
    <property type="evidence" value="ECO:0007669"/>
    <property type="project" value="TreeGrafter"/>
</dbReference>
<dbReference type="SUPFAM" id="SSF46785">
    <property type="entry name" value="Winged helix' DNA-binding domain"/>
    <property type="match status" value="1"/>
</dbReference>
<dbReference type="GO" id="GO:0009968">
    <property type="term" value="P:negative regulation of signal transduction"/>
    <property type="evidence" value="ECO:0007669"/>
    <property type="project" value="UniProtKB-KW"/>
</dbReference>
<dbReference type="GO" id="GO:0005737">
    <property type="term" value="C:cytoplasm"/>
    <property type="evidence" value="ECO:0007669"/>
    <property type="project" value="TreeGrafter"/>
</dbReference>
<proteinExistence type="predicted"/>
<keyword evidence="3" id="KW-1185">Reference proteome</keyword>
<reference evidence="2" key="2">
    <citation type="submission" date="2025-08" db="UniProtKB">
        <authorList>
            <consortium name="Ensembl"/>
        </authorList>
    </citation>
    <scope>IDENTIFICATION</scope>
</reference>
<dbReference type="GeneTree" id="ENSGT00940000160198"/>
<evidence type="ECO:0000313" key="2">
    <source>
        <dbReference type="Ensembl" id="ENSHHUP00000049217.1"/>
    </source>
</evidence>
<reference evidence="2" key="3">
    <citation type="submission" date="2025-09" db="UniProtKB">
        <authorList>
            <consortium name="Ensembl"/>
        </authorList>
    </citation>
    <scope>IDENTIFICATION</scope>
</reference>
<dbReference type="GO" id="GO:0005886">
    <property type="term" value="C:plasma membrane"/>
    <property type="evidence" value="ECO:0007669"/>
    <property type="project" value="TreeGrafter"/>
</dbReference>
<protein>
    <submittedName>
        <fullName evidence="2">Uncharacterized protein</fullName>
    </submittedName>
</protein>
<dbReference type="STRING" id="62062.ENSHHUP00000049217"/>
<sequence length="64" mass="7429">MTINTLTKGGAQREQMYSLRKMERVIVAMQDPDMGMKMRNQRLLITVIPHAMTGRLPRLPHHDL</sequence>
<dbReference type="PANTHER" id="PTHR45746">
    <property type="entry name" value="LP21163P"/>
    <property type="match status" value="1"/>
</dbReference>
<dbReference type="PANTHER" id="PTHR45746:SF3">
    <property type="entry name" value="REGULATOR OF G-PROTEIN SIGNALING 11"/>
    <property type="match status" value="1"/>
</dbReference>
<evidence type="ECO:0000256" key="1">
    <source>
        <dbReference type="ARBA" id="ARBA00022700"/>
    </source>
</evidence>
<dbReference type="GO" id="GO:0008277">
    <property type="term" value="P:regulation of G protein-coupled receptor signaling pathway"/>
    <property type="evidence" value="ECO:0007669"/>
    <property type="project" value="InterPro"/>
</dbReference>
<dbReference type="GO" id="GO:0005096">
    <property type="term" value="F:GTPase activator activity"/>
    <property type="evidence" value="ECO:0007669"/>
    <property type="project" value="TreeGrafter"/>
</dbReference>
<name>A0A4W5NE42_9TELE</name>
<accession>A0A4W5NE42</accession>
<dbReference type="Ensembl" id="ENSHHUT00000050996.1">
    <property type="protein sequence ID" value="ENSHHUP00000049217.1"/>
    <property type="gene ID" value="ENSHHUG00000029823.1"/>
</dbReference>
<dbReference type="InterPro" id="IPR047016">
    <property type="entry name" value="RGS6/7/9/11"/>
</dbReference>
<dbReference type="Gene3D" id="1.10.10.10">
    <property type="entry name" value="Winged helix-like DNA-binding domain superfamily/Winged helix DNA-binding domain"/>
    <property type="match status" value="1"/>
</dbReference>
<dbReference type="Proteomes" id="UP000314982">
    <property type="component" value="Unassembled WGS sequence"/>
</dbReference>
<evidence type="ECO:0000313" key="3">
    <source>
        <dbReference type="Proteomes" id="UP000314982"/>
    </source>
</evidence>
<reference evidence="3" key="1">
    <citation type="submission" date="2018-06" db="EMBL/GenBank/DDBJ databases">
        <title>Genome assembly of Danube salmon.</title>
        <authorList>
            <person name="Macqueen D.J."/>
            <person name="Gundappa M.K."/>
        </authorList>
    </citation>
    <scope>NUCLEOTIDE SEQUENCE [LARGE SCALE GENOMIC DNA]</scope>
</reference>
<keyword evidence="1" id="KW-0734">Signal transduction inhibitor</keyword>
<organism evidence="2 3">
    <name type="scientific">Hucho hucho</name>
    <name type="common">huchen</name>
    <dbReference type="NCBI Taxonomy" id="62062"/>
    <lineage>
        <taxon>Eukaryota</taxon>
        <taxon>Metazoa</taxon>
        <taxon>Chordata</taxon>
        <taxon>Craniata</taxon>
        <taxon>Vertebrata</taxon>
        <taxon>Euteleostomi</taxon>
        <taxon>Actinopterygii</taxon>
        <taxon>Neopterygii</taxon>
        <taxon>Teleostei</taxon>
        <taxon>Protacanthopterygii</taxon>
        <taxon>Salmoniformes</taxon>
        <taxon>Salmonidae</taxon>
        <taxon>Salmoninae</taxon>
        <taxon>Hucho</taxon>
    </lineage>
</organism>